<dbReference type="Proteomes" id="UP000289340">
    <property type="component" value="Chromosome 17"/>
</dbReference>
<dbReference type="InterPro" id="IPR012337">
    <property type="entry name" value="RNaseH-like_sf"/>
</dbReference>
<comment type="caution">
    <text evidence="3">The sequence shown here is derived from an EMBL/GenBank/DDBJ whole genome shotgun (WGS) entry which is preliminary data.</text>
</comment>
<gene>
    <name evidence="3" type="ORF">D0Y65_046159</name>
</gene>
<evidence type="ECO:0000259" key="2">
    <source>
        <dbReference type="PROSITE" id="PS50994"/>
    </source>
</evidence>
<dbReference type="SUPFAM" id="SSF53098">
    <property type="entry name" value="Ribonuclease H-like"/>
    <property type="match status" value="1"/>
</dbReference>
<reference evidence="3 4" key="1">
    <citation type="submission" date="2018-09" db="EMBL/GenBank/DDBJ databases">
        <title>A high-quality reference genome of wild soybean provides a powerful tool to mine soybean genomes.</title>
        <authorList>
            <person name="Xie M."/>
            <person name="Chung C.Y.L."/>
            <person name="Li M.-W."/>
            <person name="Wong F.-L."/>
            <person name="Chan T.-F."/>
            <person name="Lam H.-M."/>
        </authorList>
    </citation>
    <scope>NUCLEOTIDE SEQUENCE [LARGE SCALE GENOMIC DNA]</scope>
    <source>
        <strain evidence="4">cv. W05</strain>
        <tissue evidence="3">Hypocotyl of etiolated seedlings</tissue>
    </source>
</reference>
<keyword evidence="4" id="KW-1185">Reference proteome</keyword>
<dbReference type="InterPro" id="IPR036397">
    <property type="entry name" value="RNaseH_sf"/>
</dbReference>
<proteinExistence type="predicted"/>
<dbReference type="AlphaFoldDB" id="A0A445G895"/>
<dbReference type="PANTHER" id="PTHR37984">
    <property type="entry name" value="PROTEIN CBG26694"/>
    <property type="match status" value="1"/>
</dbReference>
<feature type="chain" id="PRO_5019557982" evidence="1">
    <location>
        <begin position="17"/>
        <end position="319"/>
    </location>
</feature>
<sequence length="319" mass="36730">MLSLFLNHSLTRLCAALFFSETLSPKPNTLFIAHFSTAPLSLYEPSLHKGTLSQDDIILCKEAFTLTRTFNTSGFMKFWNKRRMKKREASEEVKHVGENGFAAFKVIEEEEEEEEEGSGGLRNLLGEEFARRSGGCCFWMNAILHGVPSSIVSDRDPRFTSRFWESLNRALGTKLRLRSTYHPQIDGQTERTIQSLEDLLRACVLEQKGSWESFLPLIEFTYNNSFHSTIGMAPYEALYGRRCRTPLCWLKPREDLTLGPEVVQQTTEKVKLIQERMRTAQSRQKSYQDKRRKDLEFEVGDHVFLRVTQRIGVGRASKS</sequence>
<dbReference type="PANTHER" id="PTHR37984:SF5">
    <property type="entry name" value="PROTEIN NYNRIN-LIKE"/>
    <property type="match status" value="1"/>
</dbReference>
<dbReference type="PROSITE" id="PS50994">
    <property type="entry name" value="INTEGRASE"/>
    <property type="match status" value="1"/>
</dbReference>
<dbReference type="Gene3D" id="3.30.420.10">
    <property type="entry name" value="Ribonuclease H-like superfamily/Ribonuclease H"/>
    <property type="match status" value="1"/>
</dbReference>
<dbReference type="GO" id="GO:0015074">
    <property type="term" value="P:DNA integration"/>
    <property type="evidence" value="ECO:0007669"/>
    <property type="project" value="InterPro"/>
</dbReference>
<evidence type="ECO:0000256" key="1">
    <source>
        <dbReference type="SAM" id="SignalP"/>
    </source>
</evidence>
<keyword evidence="1" id="KW-0732">Signal</keyword>
<dbReference type="InterPro" id="IPR001584">
    <property type="entry name" value="Integrase_cat-core"/>
</dbReference>
<evidence type="ECO:0000313" key="3">
    <source>
        <dbReference type="EMBL" id="RZB57371.1"/>
    </source>
</evidence>
<feature type="signal peptide" evidence="1">
    <location>
        <begin position="1"/>
        <end position="16"/>
    </location>
</feature>
<dbReference type="GO" id="GO:0003676">
    <property type="term" value="F:nucleic acid binding"/>
    <property type="evidence" value="ECO:0007669"/>
    <property type="project" value="InterPro"/>
</dbReference>
<feature type="domain" description="Integrase catalytic" evidence="2">
    <location>
        <begin position="142"/>
        <end position="242"/>
    </location>
</feature>
<dbReference type="EMBL" id="QZWG01000017">
    <property type="protein sequence ID" value="RZB57371.1"/>
    <property type="molecule type" value="Genomic_DNA"/>
</dbReference>
<name>A0A445G895_GLYSO</name>
<accession>A0A445G895</accession>
<dbReference type="InterPro" id="IPR050951">
    <property type="entry name" value="Retrovirus_Pol_polyprotein"/>
</dbReference>
<protein>
    <submittedName>
        <fullName evidence="3">Transposon Ty3-I Gag-Pol polyprotein</fullName>
    </submittedName>
</protein>
<organism evidence="3 4">
    <name type="scientific">Glycine soja</name>
    <name type="common">Wild soybean</name>
    <dbReference type="NCBI Taxonomy" id="3848"/>
    <lineage>
        <taxon>Eukaryota</taxon>
        <taxon>Viridiplantae</taxon>
        <taxon>Streptophyta</taxon>
        <taxon>Embryophyta</taxon>
        <taxon>Tracheophyta</taxon>
        <taxon>Spermatophyta</taxon>
        <taxon>Magnoliopsida</taxon>
        <taxon>eudicotyledons</taxon>
        <taxon>Gunneridae</taxon>
        <taxon>Pentapetalae</taxon>
        <taxon>rosids</taxon>
        <taxon>fabids</taxon>
        <taxon>Fabales</taxon>
        <taxon>Fabaceae</taxon>
        <taxon>Papilionoideae</taxon>
        <taxon>50 kb inversion clade</taxon>
        <taxon>NPAAA clade</taxon>
        <taxon>indigoferoid/millettioid clade</taxon>
        <taxon>Phaseoleae</taxon>
        <taxon>Glycine</taxon>
        <taxon>Glycine subgen. Soja</taxon>
    </lineage>
</organism>
<evidence type="ECO:0000313" key="4">
    <source>
        <dbReference type="Proteomes" id="UP000289340"/>
    </source>
</evidence>